<dbReference type="Gene3D" id="3.30.1380.10">
    <property type="match status" value="1"/>
</dbReference>
<dbReference type="RefSeq" id="WP_072478631.1">
    <property type="nucleotide sequence ID" value="NZ_FPJG01000006.1"/>
</dbReference>
<evidence type="ECO:0000256" key="1">
    <source>
        <dbReference type="SAM" id="SignalP"/>
    </source>
</evidence>
<dbReference type="InterPro" id="IPR006311">
    <property type="entry name" value="TAT_signal"/>
</dbReference>
<dbReference type="Pfam" id="PF08291">
    <property type="entry name" value="Peptidase_M15_3"/>
    <property type="match status" value="1"/>
</dbReference>
<evidence type="ECO:0000259" key="3">
    <source>
        <dbReference type="Pfam" id="PF08291"/>
    </source>
</evidence>
<dbReference type="SUPFAM" id="SSF47090">
    <property type="entry name" value="PGBD-like"/>
    <property type="match status" value="1"/>
</dbReference>
<organism evidence="4 5">
    <name type="scientific">Amycolatopsis australiensis</name>
    <dbReference type="NCBI Taxonomy" id="546364"/>
    <lineage>
        <taxon>Bacteria</taxon>
        <taxon>Bacillati</taxon>
        <taxon>Actinomycetota</taxon>
        <taxon>Actinomycetes</taxon>
        <taxon>Pseudonocardiales</taxon>
        <taxon>Pseudonocardiaceae</taxon>
        <taxon>Amycolatopsis</taxon>
    </lineage>
</organism>
<dbReference type="AlphaFoldDB" id="A0A1K1S9K7"/>
<name>A0A1K1S9K7_9PSEU</name>
<dbReference type="InterPro" id="IPR036366">
    <property type="entry name" value="PGBDSf"/>
</dbReference>
<accession>A0A1K1S9K7</accession>
<dbReference type="EMBL" id="FPJG01000006">
    <property type="protein sequence ID" value="SFW81057.1"/>
    <property type="molecule type" value="Genomic_DNA"/>
</dbReference>
<dbReference type="STRING" id="546364.SAMN04489730_5109"/>
<evidence type="ECO:0000313" key="5">
    <source>
        <dbReference type="Proteomes" id="UP000182740"/>
    </source>
</evidence>
<dbReference type="InterPro" id="IPR013230">
    <property type="entry name" value="Peptidase_M15A_C"/>
</dbReference>
<evidence type="ECO:0000259" key="2">
    <source>
        <dbReference type="Pfam" id="PF01471"/>
    </source>
</evidence>
<reference evidence="5" key="1">
    <citation type="submission" date="2016-11" db="EMBL/GenBank/DDBJ databases">
        <authorList>
            <person name="Varghese N."/>
            <person name="Submissions S."/>
        </authorList>
    </citation>
    <scope>NUCLEOTIDE SEQUENCE [LARGE SCALE GENOMIC DNA]</scope>
    <source>
        <strain evidence="5">DSM 44671</strain>
    </source>
</reference>
<proteinExistence type="predicted"/>
<dbReference type="InterPro" id="IPR036365">
    <property type="entry name" value="PGBD-like_sf"/>
</dbReference>
<feature type="signal peptide" evidence="1">
    <location>
        <begin position="1"/>
        <end position="32"/>
    </location>
</feature>
<feature type="chain" id="PRO_5009667949" evidence="1">
    <location>
        <begin position="33"/>
        <end position="252"/>
    </location>
</feature>
<evidence type="ECO:0000313" key="4">
    <source>
        <dbReference type="EMBL" id="SFW81057.1"/>
    </source>
</evidence>
<sequence>MSPSRFDRRTLLKSGLVVAGGVAAMTAFPAAADAYSWPSSLRSGSTGAAVKELQIRVAGWAADSPKQTYVAADGEFGPGTAAALTRFQAANHLPADGVADADDFAALNALESADGSTAHFEWSEFTSDDGTGFGGGKVGAATVKENVRRLMYKLEALRHKAGGRAITISSGFRSIAHNQAVGGASNSMHLYGVAADIYVSGLTTRQVYVLAEACGFSGLERYTLSDAHQHVDSRVEYPYGSQSWWWESGTVG</sequence>
<protein>
    <submittedName>
        <fullName evidence="4">Putative peptidoglycan binding domain-containing protein</fullName>
    </submittedName>
</protein>
<dbReference type="Pfam" id="PF01471">
    <property type="entry name" value="PG_binding_1"/>
    <property type="match status" value="1"/>
</dbReference>
<dbReference type="InterPro" id="IPR009045">
    <property type="entry name" value="Zn_M74/Hedgehog-like"/>
</dbReference>
<dbReference type="PROSITE" id="PS51318">
    <property type="entry name" value="TAT"/>
    <property type="match status" value="1"/>
</dbReference>
<dbReference type="Proteomes" id="UP000182740">
    <property type="component" value="Unassembled WGS sequence"/>
</dbReference>
<keyword evidence="5" id="KW-1185">Reference proteome</keyword>
<dbReference type="Gene3D" id="1.10.101.10">
    <property type="entry name" value="PGBD-like superfamily/PGBD"/>
    <property type="match status" value="1"/>
</dbReference>
<dbReference type="SUPFAM" id="SSF55166">
    <property type="entry name" value="Hedgehog/DD-peptidase"/>
    <property type="match status" value="1"/>
</dbReference>
<gene>
    <name evidence="4" type="ORF">SAMN04489730_5109</name>
</gene>
<dbReference type="OrthoDB" id="9810670at2"/>
<keyword evidence="1" id="KW-0732">Signal</keyword>
<dbReference type="InterPro" id="IPR002477">
    <property type="entry name" value="Peptidoglycan-bd-like"/>
</dbReference>
<feature type="domain" description="Peptidase M15A C-terminal" evidence="3">
    <location>
        <begin position="120"/>
        <end position="232"/>
    </location>
</feature>
<feature type="domain" description="Peptidoglycan binding-like" evidence="2">
    <location>
        <begin position="46"/>
        <end position="107"/>
    </location>
</feature>